<comment type="catalytic activity">
    <reaction evidence="4">
        <text>The enzyme specifically hydrolyzes (1-&gt;4)-beta-D-galactosidic linkages in type I arabinogalactans.</text>
        <dbReference type="EC" id="3.2.1.89"/>
    </reaction>
</comment>
<evidence type="ECO:0000256" key="1">
    <source>
        <dbReference type="ARBA" id="ARBA00010687"/>
    </source>
</evidence>
<reference evidence="5 6" key="1">
    <citation type="submission" date="2016-10" db="EMBL/GenBank/DDBJ databases">
        <authorList>
            <person name="Varghese N."/>
            <person name="Submissions S."/>
        </authorList>
    </citation>
    <scope>NUCLEOTIDE SEQUENCE [LARGE SCALE GENOMIC DNA]</scope>
    <source>
        <strain evidence="5 6">DSW-5</strain>
    </source>
</reference>
<accession>A0A1H5FZ78</accession>
<dbReference type="Pfam" id="PF07745">
    <property type="entry name" value="Glyco_hydro_53"/>
    <property type="match status" value="1"/>
</dbReference>
<feature type="signal peptide" evidence="4">
    <location>
        <begin position="1"/>
        <end position="30"/>
    </location>
</feature>
<keyword evidence="2 4" id="KW-0378">Hydrolase</keyword>
<evidence type="ECO:0000313" key="6">
    <source>
        <dbReference type="Proteomes" id="UP000183071"/>
    </source>
</evidence>
<sequence>MKSILKQRLKYLLLYFLSILLLSCSTEKEANNDTTILPETTESEFYLGADLSYVNEMENCGVTYKNKDGDSEDVFKIFADGGNNLVRVRLWHNPTWTNYSNFEDVEKTIQRAKNTNTKVLLDFHYSDDWVDPEKQEIPKAWLPVVDNLPVLGDSIYNYTYRILDKLSRKNLLPEMVQVGNEINLMILQKDNNANAMDWSRNSYLINKGIKAVRDLSSAKNKNIEVMLHIAQPENGVWWFKEANENGVTDFDWIGLSYYPNWSQYTIQNVTPVLKSLIDTYNKKLMIVETAYPFSLLNADSANNILGTDALISGYDATQVGQLKYLLDLKTAIKNAGGSGLVYWEPAWVSNNCSTRWGQGSHWDNATLFDANYKPTLGFDFYSSEN</sequence>
<evidence type="ECO:0000256" key="4">
    <source>
        <dbReference type="RuleBase" id="RU361192"/>
    </source>
</evidence>
<proteinExistence type="inferred from homology"/>
<dbReference type="RefSeq" id="WP_053973727.1">
    <property type="nucleotide sequence ID" value="NZ_FNUE01000001.1"/>
</dbReference>
<protein>
    <recommendedName>
        <fullName evidence="4">Arabinogalactan endo-beta-1,4-galactanase</fullName>
        <ecNumber evidence="4">3.2.1.89</ecNumber>
    </recommendedName>
</protein>
<dbReference type="PROSITE" id="PS51257">
    <property type="entry name" value="PROKAR_LIPOPROTEIN"/>
    <property type="match status" value="1"/>
</dbReference>
<dbReference type="EC" id="3.2.1.89" evidence="4"/>
<keyword evidence="6" id="KW-1185">Reference proteome</keyword>
<keyword evidence="3 4" id="KW-0326">Glycosidase</keyword>
<dbReference type="Proteomes" id="UP000183071">
    <property type="component" value="Unassembled WGS sequence"/>
</dbReference>
<gene>
    <name evidence="5" type="ORF">SAMN05444353_0657</name>
</gene>
<evidence type="ECO:0000256" key="2">
    <source>
        <dbReference type="ARBA" id="ARBA00022801"/>
    </source>
</evidence>
<comment type="similarity">
    <text evidence="1 4">Belongs to the glycosyl hydrolase 53 family.</text>
</comment>
<dbReference type="InterPro" id="IPR017853">
    <property type="entry name" value="GH"/>
</dbReference>
<evidence type="ECO:0000313" key="5">
    <source>
        <dbReference type="EMBL" id="SEE08591.1"/>
    </source>
</evidence>
<dbReference type="Gene3D" id="3.20.20.80">
    <property type="entry name" value="Glycosidases"/>
    <property type="match status" value="1"/>
</dbReference>
<name>A0A1H5FZ78_9FLAO</name>
<organism evidence="5 6">
    <name type="scientific">Polaribacter dokdonensis DSW-5</name>
    <dbReference type="NCBI Taxonomy" id="1300348"/>
    <lineage>
        <taxon>Bacteria</taxon>
        <taxon>Pseudomonadati</taxon>
        <taxon>Bacteroidota</taxon>
        <taxon>Flavobacteriia</taxon>
        <taxon>Flavobacteriales</taxon>
        <taxon>Flavobacteriaceae</taxon>
    </lineage>
</organism>
<dbReference type="InterPro" id="IPR011683">
    <property type="entry name" value="Glyco_hydro_53"/>
</dbReference>
<dbReference type="PANTHER" id="PTHR34983:SF2">
    <property type="entry name" value="ENDO-BETA-1,4-GALACTANASE"/>
    <property type="match status" value="1"/>
</dbReference>
<dbReference type="EMBL" id="FNUE01000001">
    <property type="protein sequence ID" value="SEE08591.1"/>
    <property type="molecule type" value="Genomic_DNA"/>
</dbReference>
<keyword evidence="4" id="KW-0732">Signal</keyword>
<feature type="chain" id="PRO_5044986318" description="Arabinogalactan endo-beta-1,4-galactanase" evidence="4">
    <location>
        <begin position="31"/>
        <end position="385"/>
    </location>
</feature>
<evidence type="ECO:0000256" key="3">
    <source>
        <dbReference type="ARBA" id="ARBA00023295"/>
    </source>
</evidence>
<comment type="caution">
    <text evidence="5">The sequence shown here is derived from an EMBL/GenBank/DDBJ whole genome shotgun (WGS) entry which is preliminary data.</text>
</comment>
<dbReference type="SUPFAM" id="SSF51445">
    <property type="entry name" value="(Trans)glycosidases"/>
    <property type="match status" value="1"/>
</dbReference>
<dbReference type="PANTHER" id="PTHR34983">
    <property type="entry name" value="ARABINOGALACTAN ENDO-BETA-1,4-GALACTANASE A"/>
    <property type="match status" value="1"/>
</dbReference>